<evidence type="ECO:0000313" key="3">
    <source>
        <dbReference type="Proteomes" id="UP000075260"/>
    </source>
</evidence>
<comment type="caution">
    <text evidence="2">The sequence shown here is derived from an EMBL/GenBank/DDBJ whole genome shotgun (WGS) entry which is preliminary data.</text>
</comment>
<dbReference type="OrthoDB" id="5519690at2"/>
<name>A0A150QX53_SORCE</name>
<reference evidence="2 3" key="1">
    <citation type="submission" date="2014-02" db="EMBL/GenBank/DDBJ databases">
        <title>The small core and large imbalanced accessory genome model reveals a collaborative survival strategy of Sorangium cellulosum strains in nature.</title>
        <authorList>
            <person name="Han K."/>
            <person name="Peng R."/>
            <person name="Blom J."/>
            <person name="Li Y.-Z."/>
        </authorList>
    </citation>
    <scope>NUCLEOTIDE SEQUENCE [LARGE SCALE GENOMIC DNA]</scope>
    <source>
        <strain evidence="2 3">So0008-312</strain>
    </source>
</reference>
<gene>
    <name evidence="2" type="ORF">BE15_33860</name>
</gene>
<organism evidence="2 3">
    <name type="scientific">Sorangium cellulosum</name>
    <name type="common">Polyangium cellulosum</name>
    <dbReference type="NCBI Taxonomy" id="56"/>
    <lineage>
        <taxon>Bacteria</taxon>
        <taxon>Pseudomonadati</taxon>
        <taxon>Myxococcota</taxon>
        <taxon>Polyangia</taxon>
        <taxon>Polyangiales</taxon>
        <taxon>Polyangiaceae</taxon>
        <taxon>Sorangium</taxon>
    </lineage>
</organism>
<evidence type="ECO:0000313" key="2">
    <source>
        <dbReference type="EMBL" id="KYF72583.1"/>
    </source>
</evidence>
<dbReference type="InterPro" id="IPR032693">
    <property type="entry name" value="YtkA-like_dom"/>
</dbReference>
<sequence length="154" mass="16465">MTDLRDRPPTAVPSGRRAARARGAALAALALFALHGCGAPRAGEDSGSRMGIGRNGRIEFAVEPTAPLAQGRNTFHVRLTWADSGNPVKRIRLRAHAMMLGMAHGASTSDGEEIEPGLYEVADVAFSMGGLWDVQLRALDASLIDEAEFEFEVH</sequence>
<protein>
    <recommendedName>
        <fullName evidence="1">YtkA-like domain-containing protein</fullName>
    </recommendedName>
</protein>
<evidence type="ECO:0000259" key="1">
    <source>
        <dbReference type="Pfam" id="PF13115"/>
    </source>
</evidence>
<dbReference type="Proteomes" id="UP000075260">
    <property type="component" value="Unassembled WGS sequence"/>
</dbReference>
<proteinExistence type="predicted"/>
<dbReference type="Pfam" id="PF13115">
    <property type="entry name" value="YtkA"/>
    <property type="match status" value="1"/>
</dbReference>
<dbReference type="EMBL" id="JEMA01000255">
    <property type="protein sequence ID" value="KYF72583.1"/>
    <property type="molecule type" value="Genomic_DNA"/>
</dbReference>
<accession>A0A150QX53</accession>
<dbReference type="AlphaFoldDB" id="A0A150QX53"/>
<feature type="domain" description="YtkA-like" evidence="1">
    <location>
        <begin position="58"/>
        <end position="136"/>
    </location>
</feature>